<accession>A0ABQ2ANT5</accession>
<comment type="caution">
    <text evidence="1">The sequence shown here is derived from an EMBL/GenBank/DDBJ whole genome shotgun (WGS) entry which is preliminary data.</text>
</comment>
<proteinExistence type="predicted"/>
<protein>
    <submittedName>
        <fullName evidence="1">Uncharacterized protein</fullName>
    </submittedName>
</protein>
<dbReference type="EMBL" id="BMDE01000006">
    <property type="protein sequence ID" value="GGH94549.1"/>
    <property type="molecule type" value="Genomic_DNA"/>
</dbReference>
<evidence type="ECO:0000313" key="2">
    <source>
        <dbReference type="Proteomes" id="UP000655550"/>
    </source>
</evidence>
<reference evidence="2" key="1">
    <citation type="journal article" date="2019" name="Int. J. Syst. Evol. Microbiol.">
        <title>The Global Catalogue of Microorganisms (GCM) 10K type strain sequencing project: providing services to taxonomists for standard genome sequencing and annotation.</title>
        <authorList>
            <consortium name="The Broad Institute Genomics Platform"/>
            <consortium name="The Broad Institute Genome Sequencing Center for Infectious Disease"/>
            <person name="Wu L."/>
            <person name="Ma J."/>
        </authorList>
    </citation>
    <scope>NUCLEOTIDE SEQUENCE [LARGE SCALE GENOMIC DNA]</scope>
    <source>
        <strain evidence="2">CCM 8778</strain>
    </source>
</reference>
<dbReference type="Proteomes" id="UP000655550">
    <property type="component" value="Unassembled WGS sequence"/>
</dbReference>
<sequence length="111" mass="11800">MQGVHKRDYGLVKTYVGGHEEGPRGSACAANAQAQAPDWVPLALQAEFQWPSAFGQTQAWVKAADFDLMAALDTATLQMSADQLLKKLLAGADKLFGPDALALCDRVAGPE</sequence>
<organism evidence="1 2">
    <name type="scientific">Pseudomonas fluvialis</name>
    <dbReference type="NCBI Taxonomy" id="1793966"/>
    <lineage>
        <taxon>Bacteria</taxon>
        <taxon>Pseudomonadati</taxon>
        <taxon>Pseudomonadota</taxon>
        <taxon>Gammaproteobacteria</taxon>
        <taxon>Pseudomonadales</taxon>
        <taxon>Pseudomonadaceae</taxon>
        <taxon>Pseudomonas</taxon>
    </lineage>
</organism>
<name>A0ABQ2ANT5_9PSED</name>
<keyword evidence="2" id="KW-1185">Reference proteome</keyword>
<gene>
    <name evidence="1" type="ORF">GCM10007363_21740</name>
</gene>
<evidence type="ECO:0000313" key="1">
    <source>
        <dbReference type="EMBL" id="GGH94549.1"/>
    </source>
</evidence>